<dbReference type="GO" id="GO:0072330">
    <property type="term" value="P:monocarboxylic acid biosynthetic process"/>
    <property type="evidence" value="ECO:0007669"/>
    <property type="project" value="UniProtKB-ARBA"/>
</dbReference>
<dbReference type="Pfam" id="PF00561">
    <property type="entry name" value="Abhydrolase_1"/>
    <property type="match status" value="1"/>
</dbReference>
<gene>
    <name evidence="6" type="ORF">N7492_003920</name>
</gene>
<dbReference type="SUPFAM" id="SSF53474">
    <property type="entry name" value="alpha/beta-Hydrolases"/>
    <property type="match status" value="1"/>
</dbReference>
<keyword evidence="3" id="KW-0732">Signal</keyword>
<dbReference type="InterPro" id="IPR051601">
    <property type="entry name" value="Serine_prot/Carboxylest_S33"/>
</dbReference>
<keyword evidence="7" id="KW-1185">Reference proteome</keyword>
<feature type="domain" description="Peptidase S33 tripeptidyl aminopeptidase-like C-terminal" evidence="5">
    <location>
        <begin position="426"/>
        <end position="533"/>
    </location>
</feature>
<dbReference type="OrthoDB" id="425534at2759"/>
<dbReference type="InterPro" id="IPR013595">
    <property type="entry name" value="Pept_S33_TAP-like_C"/>
</dbReference>
<comment type="similarity">
    <text evidence="1">Belongs to the peptidase S33 family.</text>
</comment>
<dbReference type="InterPro" id="IPR000073">
    <property type="entry name" value="AB_hydrolase_1"/>
</dbReference>
<organism evidence="6 7">
    <name type="scientific">Penicillium capsulatum</name>
    <dbReference type="NCBI Taxonomy" id="69766"/>
    <lineage>
        <taxon>Eukaryota</taxon>
        <taxon>Fungi</taxon>
        <taxon>Dikarya</taxon>
        <taxon>Ascomycota</taxon>
        <taxon>Pezizomycotina</taxon>
        <taxon>Eurotiomycetes</taxon>
        <taxon>Eurotiomycetidae</taxon>
        <taxon>Eurotiales</taxon>
        <taxon>Aspergillaceae</taxon>
        <taxon>Penicillium</taxon>
    </lineage>
</organism>
<accession>A0A9W9ILF8</accession>
<name>A0A9W9ILF8_9EURO</name>
<evidence type="ECO:0000256" key="2">
    <source>
        <dbReference type="ARBA" id="ARBA00022801"/>
    </source>
</evidence>
<dbReference type="EMBL" id="JAPQKO010000002">
    <property type="protein sequence ID" value="KAJ5180710.1"/>
    <property type="molecule type" value="Genomic_DNA"/>
</dbReference>
<evidence type="ECO:0000259" key="4">
    <source>
        <dbReference type="Pfam" id="PF00561"/>
    </source>
</evidence>
<evidence type="ECO:0000313" key="6">
    <source>
        <dbReference type="EMBL" id="KAJ5180710.1"/>
    </source>
</evidence>
<feature type="signal peptide" evidence="3">
    <location>
        <begin position="1"/>
        <end position="16"/>
    </location>
</feature>
<dbReference type="GO" id="GO:0016787">
    <property type="term" value="F:hydrolase activity"/>
    <property type="evidence" value="ECO:0007669"/>
    <property type="project" value="UniProtKB-KW"/>
</dbReference>
<feature type="domain" description="AB hydrolase-1" evidence="4">
    <location>
        <begin position="87"/>
        <end position="282"/>
    </location>
</feature>
<dbReference type="AlphaFoldDB" id="A0A9W9ILF8"/>
<sequence length="551" mass="59111">MHIAVILFPSLALASASTFSQRSGGKGHDFASIKPASHLHWSPCYEGSNPNLTCARLEVPLDYDDHSRGNTDIAFIKYTASTEKEAPSLLINPGGPGNSGTQVVKASGKALAKLSGGTYNVVGFDPRGVGDSGPVIDCWPGHPEKRAQFQRLFYPEISNASSTALNKQYYIAEIFGDACSASVGGSKGNASYITTPLVARDMLSFIEAEQAVSEKPAEKAKLSYYGVSYGTILGATFASMFPDRIDKMVLDGVLEASDYYDLHWQTNLQDTDKVLESFFSSCHQVGAQNCTFWGPSVHNITARFDKIVIDMKSHPIPIPNPSSCGVPLMATYSDLKQLIFQAMYSPLEQFAKLADVLSGLERGNTTAYEVAVTGGSIAASPCANETAGLIPDAPLSIICADGDVGQRFQDVSQFRKYVDELTVQSRFFGEVWASNLNTVSCRSFDVKPPKSGRLSSNIMDPKKTSFPLLLVTSSLDPVTPKSGAHRMSTVFPGSVVLTQNSTGHSAVGSASSCVLENIQTYLSGRLPAQNATCQPDLLPFQGQSSPINFRG</sequence>
<keyword evidence="2" id="KW-0378">Hydrolase</keyword>
<evidence type="ECO:0000256" key="3">
    <source>
        <dbReference type="SAM" id="SignalP"/>
    </source>
</evidence>
<proteinExistence type="inferred from homology"/>
<protein>
    <recommendedName>
        <fullName evidence="8">AB hydrolase-1 domain-containing protein</fullName>
    </recommendedName>
</protein>
<dbReference type="Gene3D" id="3.40.50.1820">
    <property type="entry name" value="alpha/beta hydrolase"/>
    <property type="match status" value="1"/>
</dbReference>
<dbReference type="PANTHER" id="PTHR43248">
    <property type="entry name" value="2-SUCCINYL-6-HYDROXY-2,4-CYCLOHEXADIENE-1-CARBOXYLATE SYNTHASE"/>
    <property type="match status" value="1"/>
</dbReference>
<dbReference type="GO" id="GO:0017000">
    <property type="term" value="P:antibiotic biosynthetic process"/>
    <property type="evidence" value="ECO:0007669"/>
    <property type="project" value="UniProtKB-ARBA"/>
</dbReference>
<dbReference type="PANTHER" id="PTHR43248:SF25">
    <property type="entry name" value="AB HYDROLASE-1 DOMAIN-CONTAINING PROTEIN-RELATED"/>
    <property type="match status" value="1"/>
</dbReference>
<evidence type="ECO:0008006" key="8">
    <source>
        <dbReference type="Google" id="ProtNLM"/>
    </source>
</evidence>
<evidence type="ECO:0000259" key="5">
    <source>
        <dbReference type="Pfam" id="PF08386"/>
    </source>
</evidence>
<dbReference type="Proteomes" id="UP001146351">
    <property type="component" value="Unassembled WGS sequence"/>
</dbReference>
<dbReference type="Pfam" id="PF08386">
    <property type="entry name" value="Abhydrolase_4"/>
    <property type="match status" value="1"/>
</dbReference>
<evidence type="ECO:0000256" key="1">
    <source>
        <dbReference type="ARBA" id="ARBA00010088"/>
    </source>
</evidence>
<reference evidence="6" key="1">
    <citation type="submission" date="2022-11" db="EMBL/GenBank/DDBJ databases">
        <authorList>
            <person name="Petersen C."/>
        </authorList>
    </citation>
    <scope>NUCLEOTIDE SEQUENCE</scope>
    <source>
        <strain evidence="6">IBT 21917</strain>
    </source>
</reference>
<dbReference type="InterPro" id="IPR029058">
    <property type="entry name" value="AB_hydrolase_fold"/>
</dbReference>
<evidence type="ECO:0000313" key="7">
    <source>
        <dbReference type="Proteomes" id="UP001146351"/>
    </source>
</evidence>
<reference evidence="6" key="2">
    <citation type="journal article" date="2023" name="IMA Fungus">
        <title>Comparative genomic study of the Penicillium genus elucidates a diverse pangenome and 15 lateral gene transfer events.</title>
        <authorList>
            <person name="Petersen C."/>
            <person name="Sorensen T."/>
            <person name="Nielsen M.R."/>
            <person name="Sondergaard T.E."/>
            <person name="Sorensen J.L."/>
            <person name="Fitzpatrick D.A."/>
            <person name="Frisvad J.C."/>
            <person name="Nielsen K.L."/>
        </authorList>
    </citation>
    <scope>NUCLEOTIDE SEQUENCE</scope>
    <source>
        <strain evidence="6">IBT 21917</strain>
    </source>
</reference>
<comment type="caution">
    <text evidence="6">The sequence shown here is derived from an EMBL/GenBank/DDBJ whole genome shotgun (WGS) entry which is preliminary data.</text>
</comment>
<feature type="chain" id="PRO_5040765468" description="AB hydrolase-1 domain-containing protein" evidence="3">
    <location>
        <begin position="17"/>
        <end position="551"/>
    </location>
</feature>